<dbReference type="InterPro" id="IPR002656">
    <property type="entry name" value="Acyl_transf_3_dom"/>
</dbReference>
<keyword evidence="3" id="KW-0808">Transferase</keyword>
<name>A0A0J9FWF4_SPHYA</name>
<feature type="transmembrane region" description="Helical" evidence="1">
    <location>
        <begin position="124"/>
        <end position="145"/>
    </location>
</feature>
<dbReference type="AlphaFoldDB" id="A0A0J9FWF4"/>
<dbReference type="PANTHER" id="PTHR23028:SF53">
    <property type="entry name" value="ACYL_TRANSF_3 DOMAIN-CONTAINING PROTEIN"/>
    <property type="match status" value="1"/>
</dbReference>
<keyword evidence="1" id="KW-1133">Transmembrane helix</keyword>
<evidence type="ECO:0000313" key="4">
    <source>
        <dbReference type="Proteomes" id="UP000037029"/>
    </source>
</evidence>
<dbReference type="Pfam" id="PF01757">
    <property type="entry name" value="Acyl_transf_3"/>
    <property type="match status" value="1"/>
</dbReference>
<dbReference type="PANTHER" id="PTHR23028">
    <property type="entry name" value="ACETYLTRANSFERASE"/>
    <property type="match status" value="1"/>
</dbReference>
<feature type="transmembrane region" description="Helical" evidence="1">
    <location>
        <begin position="81"/>
        <end position="104"/>
    </location>
</feature>
<feature type="transmembrane region" description="Helical" evidence="1">
    <location>
        <begin position="242"/>
        <end position="259"/>
    </location>
</feature>
<feature type="transmembrane region" description="Helical" evidence="1">
    <location>
        <begin position="280"/>
        <end position="298"/>
    </location>
</feature>
<feature type="domain" description="Acyltransferase 3" evidence="2">
    <location>
        <begin position="8"/>
        <end position="325"/>
    </location>
</feature>
<evidence type="ECO:0000259" key="2">
    <source>
        <dbReference type="Pfam" id="PF01757"/>
    </source>
</evidence>
<keyword evidence="1" id="KW-0472">Membrane</keyword>
<protein>
    <submittedName>
        <fullName evidence="3">Acyltransferase</fullName>
    </submittedName>
</protein>
<feature type="transmembrane region" description="Helical" evidence="1">
    <location>
        <begin position="304"/>
        <end position="326"/>
    </location>
</feature>
<feature type="transmembrane region" description="Helical" evidence="1">
    <location>
        <begin position="206"/>
        <end position="230"/>
    </location>
</feature>
<dbReference type="RefSeq" id="WP_048936484.1">
    <property type="nucleotide sequence ID" value="NZ_CP020925.1"/>
</dbReference>
<feature type="transmembrane region" description="Helical" evidence="1">
    <location>
        <begin position="175"/>
        <end position="194"/>
    </location>
</feature>
<keyword evidence="3" id="KW-0012">Acyltransferase</keyword>
<dbReference type="GO" id="GO:0000271">
    <property type="term" value="P:polysaccharide biosynthetic process"/>
    <property type="evidence" value="ECO:0007669"/>
    <property type="project" value="TreeGrafter"/>
</dbReference>
<feature type="transmembrane region" description="Helical" evidence="1">
    <location>
        <begin position="12"/>
        <end position="30"/>
    </location>
</feature>
<dbReference type="GO" id="GO:0016020">
    <property type="term" value="C:membrane"/>
    <property type="evidence" value="ECO:0007669"/>
    <property type="project" value="TreeGrafter"/>
</dbReference>
<gene>
    <name evidence="3" type="ORF">BV87_15010</name>
</gene>
<evidence type="ECO:0000256" key="1">
    <source>
        <dbReference type="SAM" id="Phobius"/>
    </source>
</evidence>
<reference evidence="3 4" key="1">
    <citation type="submission" date="2017-04" db="EMBL/GenBank/DDBJ databases">
        <title>Characterization, genome and methylation analysis of a phthalic acid esters degrading strain Sphingobium yanoikuyae SHJ.</title>
        <authorList>
            <person name="Feng L."/>
        </authorList>
    </citation>
    <scope>NUCLEOTIDE SEQUENCE [LARGE SCALE GENOMIC DNA]</scope>
    <source>
        <strain evidence="3 4">SHJ</strain>
    </source>
</reference>
<evidence type="ECO:0000313" key="3">
    <source>
        <dbReference type="EMBL" id="ATP19579.1"/>
    </source>
</evidence>
<feature type="transmembrane region" description="Helical" evidence="1">
    <location>
        <begin position="152"/>
        <end position="169"/>
    </location>
</feature>
<dbReference type="InterPro" id="IPR050879">
    <property type="entry name" value="Acyltransferase_3"/>
</dbReference>
<dbReference type="GO" id="GO:0016747">
    <property type="term" value="F:acyltransferase activity, transferring groups other than amino-acyl groups"/>
    <property type="evidence" value="ECO:0007669"/>
    <property type="project" value="InterPro"/>
</dbReference>
<keyword evidence="1" id="KW-0812">Transmembrane</keyword>
<organism evidence="3 4">
    <name type="scientific">Sphingobium yanoikuyae</name>
    <name type="common">Sphingomonas yanoikuyae</name>
    <dbReference type="NCBI Taxonomy" id="13690"/>
    <lineage>
        <taxon>Bacteria</taxon>
        <taxon>Pseudomonadati</taxon>
        <taxon>Pseudomonadota</taxon>
        <taxon>Alphaproteobacteria</taxon>
        <taxon>Sphingomonadales</taxon>
        <taxon>Sphingomonadaceae</taxon>
        <taxon>Sphingobium</taxon>
    </lineage>
</organism>
<sequence>MSPGRHIPALDGIRGFAALLVVFCHFRTFGYPELLHPRAGDYGVLLFFTLSGFLMGHLYLPRTPDRDALASYAAARIARIVPLYACVSLLSFLIYRFVYADFIYPIGLIELVRQGTFTSTVSVFWSIGPEFQFYFLFPAIWAATYAKQPLRGWLYVLIGLIVAGCYAASPWLPGIFALAKIHIFMTGILCAVLVRQIPEDRMTRLFPPLLLFTAAFIWVLIAPPASVSAWVFPPVTNDPKHIIYYADPLKIVACALVILGTAIRHPFNDMLWGNPLMRRLGAYSFSLYLLHMPILQLVRLAGPAWGISMPMQILIATILSLAVAGLSNEMFERPVGNWVRRKLTDAMNGHAATRPLPLAAESPSS</sequence>
<dbReference type="Proteomes" id="UP000037029">
    <property type="component" value="Chromosome"/>
</dbReference>
<dbReference type="EMBL" id="CP020925">
    <property type="protein sequence ID" value="ATP19579.1"/>
    <property type="molecule type" value="Genomic_DNA"/>
</dbReference>
<feature type="transmembrane region" description="Helical" evidence="1">
    <location>
        <begin position="42"/>
        <end position="60"/>
    </location>
</feature>
<proteinExistence type="predicted"/>
<accession>A0A0J9FWF4</accession>